<accession>A0ABQ9IF03</accession>
<name>A0ABQ9IF03_9NEOP</name>
<sequence>MFCHNFCRDIPGRWVKLRSWTRIDYRNVVPIPTPLWGTPVDVAPAEIVVCSICGQYCSEVFIDGLITDIFKIDKPNAEEIILQMPSGKVRIDGKVPIIHKKISDLQKIVHRVPDKYIDLYLYLTLAQPSTSDDNKTNTAFQNGMASGLDHVTVKCHRSCIWQPPRSPDLNPLDCNFWGHLKALVYTAPVGDVGCLPFIIRIVVGWETIRNFPRIHQRILVSMQRQRFERLLTARSREPMRVIEVSVERRRNERAGETGDSREKPSYQRYRPARFTLGTYKRILCAEASRWCLKSTLLASHVGGPGFECRRCRPDIWTRGNVVDVAVGGRAFRSYPVFPCSSILPLPHHATPSYVVQWETFGFASGEPGFEYRTDRTNNSFDAKTSLNLQPEWEAIQKTG</sequence>
<proteinExistence type="predicted"/>
<gene>
    <name evidence="1" type="ORF">PR048_000526</name>
</gene>
<comment type="caution">
    <text evidence="1">The sequence shown here is derived from an EMBL/GenBank/DDBJ whole genome shotgun (WGS) entry which is preliminary data.</text>
</comment>
<dbReference type="Gene3D" id="3.30.420.10">
    <property type="entry name" value="Ribonuclease H-like superfamily/Ribonuclease H"/>
    <property type="match status" value="1"/>
</dbReference>
<organism evidence="1 2">
    <name type="scientific">Dryococelus australis</name>
    <dbReference type="NCBI Taxonomy" id="614101"/>
    <lineage>
        <taxon>Eukaryota</taxon>
        <taxon>Metazoa</taxon>
        <taxon>Ecdysozoa</taxon>
        <taxon>Arthropoda</taxon>
        <taxon>Hexapoda</taxon>
        <taxon>Insecta</taxon>
        <taxon>Pterygota</taxon>
        <taxon>Neoptera</taxon>
        <taxon>Polyneoptera</taxon>
        <taxon>Phasmatodea</taxon>
        <taxon>Verophasmatodea</taxon>
        <taxon>Anareolatae</taxon>
        <taxon>Phasmatidae</taxon>
        <taxon>Eurycanthinae</taxon>
        <taxon>Dryococelus</taxon>
    </lineage>
</organism>
<keyword evidence="2" id="KW-1185">Reference proteome</keyword>
<protein>
    <submittedName>
        <fullName evidence="1">Uncharacterized protein</fullName>
    </submittedName>
</protein>
<evidence type="ECO:0000313" key="1">
    <source>
        <dbReference type="EMBL" id="KAJ8895201.1"/>
    </source>
</evidence>
<evidence type="ECO:0000313" key="2">
    <source>
        <dbReference type="Proteomes" id="UP001159363"/>
    </source>
</evidence>
<dbReference type="EMBL" id="JARBHB010000001">
    <property type="protein sequence ID" value="KAJ8895201.1"/>
    <property type="molecule type" value="Genomic_DNA"/>
</dbReference>
<reference evidence="1 2" key="1">
    <citation type="submission" date="2023-02" db="EMBL/GenBank/DDBJ databases">
        <title>LHISI_Scaffold_Assembly.</title>
        <authorList>
            <person name="Stuart O.P."/>
            <person name="Cleave R."/>
            <person name="Magrath M.J.L."/>
            <person name="Mikheyev A.S."/>
        </authorList>
    </citation>
    <scope>NUCLEOTIDE SEQUENCE [LARGE SCALE GENOMIC DNA]</scope>
    <source>
        <strain evidence="1">Daus_M_001</strain>
        <tissue evidence="1">Leg muscle</tissue>
    </source>
</reference>
<dbReference type="InterPro" id="IPR036397">
    <property type="entry name" value="RNaseH_sf"/>
</dbReference>
<dbReference type="Proteomes" id="UP001159363">
    <property type="component" value="Chromosome 1"/>
</dbReference>